<organism evidence="2 3">
    <name type="scientific">Meloidogyne incognita</name>
    <name type="common">Southern root-knot nematode worm</name>
    <name type="synonym">Oxyuris incognita</name>
    <dbReference type="NCBI Taxonomy" id="6306"/>
    <lineage>
        <taxon>Eukaryota</taxon>
        <taxon>Metazoa</taxon>
        <taxon>Ecdysozoa</taxon>
        <taxon>Nematoda</taxon>
        <taxon>Chromadorea</taxon>
        <taxon>Rhabditida</taxon>
        <taxon>Tylenchina</taxon>
        <taxon>Tylenchomorpha</taxon>
        <taxon>Tylenchoidea</taxon>
        <taxon>Meloidogynidae</taxon>
        <taxon>Meloidogyninae</taxon>
        <taxon>Meloidogyne</taxon>
        <taxon>Meloidogyne incognita group</taxon>
    </lineage>
</organism>
<evidence type="ECO:0000256" key="1">
    <source>
        <dbReference type="SAM" id="SignalP"/>
    </source>
</evidence>
<name>A0A914M278_MELIC</name>
<protein>
    <submittedName>
        <fullName evidence="3">Secreted protein</fullName>
    </submittedName>
</protein>
<evidence type="ECO:0000313" key="3">
    <source>
        <dbReference type="WBParaSite" id="Minc3s00914g18824"/>
    </source>
</evidence>
<keyword evidence="1" id="KW-0732">Signal</keyword>
<feature type="chain" id="PRO_5037410534" evidence="1">
    <location>
        <begin position="22"/>
        <end position="168"/>
    </location>
</feature>
<keyword evidence="2" id="KW-1185">Reference proteome</keyword>
<feature type="signal peptide" evidence="1">
    <location>
        <begin position="1"/>
        <end position="21"/>
    </location>
</feature>
<sequence>MRHDELLGRACILSLLQCTCAAALPRLRNTQLPCHSHWRNGPCLGSYRAQQPSERSCPRPPLPLLHRCTSQPCQLPFLPPPSASHRLADLRLLHLIIYNIYNTTNRSQYIYKQYIYISQSNYPLSSTFRLHFSLVVCHHPSCNLRRHRAVGVVGVVGVQILHSLVRIE</sequence>
<dbReference type="Proteomes" id="UP000887563">
    <property type="component" value="Unplaced"/>
</dbReference>
<evidence type="ECO:0000313" key="2">
    <source>
        <dbReference type="Proteomes" id="UP000887563"/>
    </source>
</evidence>
<accession>A0A914M278</accession>
<dbReference type="WBParaSite" id="Minc3s00914g18824">
    <property type="protein sequence ID" value="Minc3s00914g18824"/>
    <property type="gene ID" value="Minc3s00914g18824"/>
</dbReference>
<dbReference type="AlphaFoldDB" id="A0A914M278"/>
<proteinExistence type="predicted"/>
<reference evidence="3" key="1">
    <citation type="submission" date="2022-11" db="UniProtKB">
        <authorList>
            <consortium name="WormBaseParasite"/>
        </authorList>
    </citation>
    <scope>IDENTIFICATION</scope>
</reference>